<keyword evidence="3" id="KW-1185">Reference proteome</keyword>
<evidence type="ECO:0000256" key="1">
    <source>
        <dbReference type="SAM" id="Phobius"/>
    </source>
</evidence>
<keyword evidence="1" id="KW-1133">Transmembrane helix</keyword>
<evidence type="ECO:0000313" key="2">
    <source>
        <dbReference type="EMBL" id="KAK3252765.1"/>
    </source>
</evidence>
<evidence type="ECO:0000313" key="3">
    <source>
        <dbReference type="Proteomes" id="UP001190700"/>
    </source>
</evidence>
<dbReference type="AlphaFoldDB" id="A0AAE0CF34"/>
<protein>
    <submittedName>
        <fullName evidence="2">Uncharacterized protein</fullName>
    </submittedName>
</protein>
<sequence length="348" mass="39619">MSAFGGHFWESAALIGFLIYIALPLVILEASREEDTAPTRVLVVVNGQLRGGLLAWRSLTKYVLKPYAADLALLGPPETEEAKRASYLRKRAKYLWEVVERDDWGEVLDSLSQDHKLRFGWRALCLSRQVEPPPQFLGGVKPCHHNGSAAILLAYRYLALQKLEELELISVYDWFIYTRSDYVYLCPPLPLRLFPKDAIYVPTGQGYGGYTDRHALIPSSLVRLALNITSDFVLHWQYWYDLVDTHLKTQPSQQVNLEVLDDVGQILVEFHVSTTLGMNSPELVLLLATTVNWLSERGFLLFHKSLNKGFPQDQQAHPDLLLSGFPPRICCVELCFVSRRAVHRARTR</sequence>
<proteinExistence type="predicted"/>
<name>A0AAE0CF34_9CHLO</name>
<accession>A0AAE0CF34</accession>
<dbReference type="Proteomes" id="UP001190700">
    <property type="component" value="Unassembled WGS sequence"/>
</dbReference>
<comment type="caution">
    <text evidence="2">The sequence shown here is derived from an EMBL/GenBank/DDBJ whole genome shotgun (WGS) entry which is preliminary data.</text>
</comment>
<dbReference type="EMBL" id="LGRX02025222">
    <property type="protein sequence ID" value="KAK3252765.1"/>
    <property type="molecule type" value="Genomic_DNA"/>
</dbReference>
<organism evidence="2 3">
    <name type="scientific">Cymbomonas tetramitiformis</name>
    <dbReference type="NCBI Taxonomy" id="36881"/>
    <lineage>
        <taxon>Eukaryota</taxon>
        <taxon>Viridiplantae</taxon>
        <taxon>Chlorophyta</taxon>
        <taxon>Pyramimonadophyceae</taxon>
        <taxon>Pyramimonadales</taxon>
        <taxon>Pyramimonadaceae</taxon>
        <taxon>Cymbomonas</taxon>
    </lineage>
</organism>
<reference evidence="2 3" key="1">
    <citation type="journal article" date="2015" name="Genome Biol. Evol.">
        <title>Comparative Genomics of a Bacterivorous Green Alga Reveals Evolutionary Causalities and Consequences of Phago-Mixotrophic Mode of Nutrition.</title>
        <authorList>
            <person name="Burns J.A."/>
            <person name="Paasch A."/>
            <person name="Narechania A."/>
            <person name="Kim E."/>
        </authorList>
    </citation>
    <scope>NUCLEOTIDE SEQUENCE [LARGE SCALE GENOMIC DNA]</scope>
    <source>
        <strain evidence="2 3">PLY_AMNH</strain>
    </source>
</reference>
<keyword evidence="1" id="KW-0812">Transmembrane</keyword>
<feature type="transmembrane region" description="Helical" evidence="1">
    <location>
        <begin position="12"/>
        <end position="30"/>
    </location>
</feature>
<gene>
    <name evidence="2" type="ORF">CYMTET_37956</name>
</gene>
<keyword evidence="1" id="KW-0472">Membrane</keyword>